<comment type="caution">
    <text evidence="3">The sequence shown here is derived from an EMBL/GenBank/DDBJ whole genome shotgun (WGS) entry which is preliminary data.</text>
</comment>
<name>A0A0V1Q089_9ASCO</name>
<sequence length="506" mass="58238">MGNKKTKYNHSATYACHEYTKYRISGGDERIEQIEVESLNKEEFYQRYVKPRKPVKFSDCIKEIDINDFRIDRLAGLLGYDGKLKVEKRYKGGFGSNLERVRMGLDELVEKFDKGEADYYLTTQYEDDDDDSDGSCDLDKESGEDNKEEKKEVGDSEEDDGENEFEEEHAEPLFQQDDGSESDSSFGSIDMSNLQDDFEEENSDNEMDEEEIRDRIRQLFQPPLTNMYNKLPHTPSLLSMLIPQQINIWMGYSKPSQKPQNLGDLSSKYIPGNGSSSGLHHDHADNLYILVSGSKRFTLFSPYDADKLSTVGTIYRVYNSGVIDYYRDENAPSWSHIREDGAMVREVARWQLAHKDVDPDTKEELLTIINKQESKFDHQPTNPPSFSHIPPVLLHLDELNAHERLELIEFSNTHFPGFLDTPRLTVWLKPGEMLYLPTGWFHEVSSFGSDTVAENKDNVHIALNYWFIPPSGDSLSSVYQDTYWHDDFEKSKQAIDLATRGSVKID</sequence>
<feature type="region of interest" description="Disordered" evidence="1">
    <location>
        <begin position="123"/>
        <end position="211"/>
    </location>
</feature>
<feature type="compositionally biased region" description="Low complexity" evidence="1">
    <location>
        <begin position="182"/>
        <end position="192"/>
    </location>
</feature>
<organism evidence="3 4">
    <name type="scientific">Debaryomyces fabryi</name>
    <dbReference type="NCBI Taxonomy" id="58627"/>
    <lineage>
        <taxon>Eukaryota</taxon>
        <taxon>Fungi</taxon>
        <taxon>Dikarya</taxon>
        <taxon>Ascomycota</taxon>
        <taxon>Saccharomycotina</taxon>
        <taxon>Pichiomycetes</taxon>
        <taxon>Debaryomycetaceae</taxon>
        <taxon>Debaryomyces</taxon>
    </lineage>
</organism>
<evidence type="ECO:0000313" key="3">
    <source>
        <dbReference type="EMBL" id="KSA01786.1"/>
    </source>
</evidence>
<feature type="compositionally biased region" description="Acidic residues" evidence="1">
    <location>
        <begin position="196"/>
        <end position="211"/>
    </location>
</feature>
<feature type="compositionally biased region" description="Acidic residues" evidence="1">
    <location>
        <begin position="155"/>
        <end position="169"/>
    </location>
</feature>
<dbReference type="InterPro" id="IPR041667">
    <property type="entry name" value="Cupin_8"/>
</dbReference>
<evidence type="ECO:0000259" key="2">
    <source>
        <dbReference type="PROSITE" id="PS51184"/>
    </source>
</evidence>
<dbReference type="PANTHER" id="PTHR12461">
    <property type="entry name" value="HYPOXIA-INDUCIBLE FACTOR 1 ALPHA INHIBITOR-RELATED"/>
    <property type="match status" value="1"/>
</dbReference>
<dbReference type="GeneID" id="26839476"/>
<dbReference type="Proteomes" id="UP000054251">
    <property type="component" value="Unassembled WGS sequence"/>
</dbReference>
<accession>A0A0V1Q089</accession>
<dbReference type="OrthoDB" id="415358at2759"/>
<feature type="domain" description="JmjC" evidence="2">
    <location>
        <begin position="220"/>
        <end position="482"/>
    </location>
</feature>
<dbReference type="Pfam" id="PF13621">
    <property type="entry name" value="Cupin_8"/>
    <property type="match status" value="1"/>
</dbReference>
<dbReference type="AlphaFoldDB" id="A0A0V1Q089"/>
<feature type="compositionally biased region" description="Acidic residues" evidence="1">
    <location>
        <begin position="125"/>
        <end position="136"/>
    </location>
</feature>
<gene>
    <name evidence="3" type="ORF">AC631_02467</name>
</gene>
<keyword evidence="4" id="KW-1185">Reference proteome</keyword>
<feature type="compositionally biased region" description="Basic and acidic residues" evidence="1">
    <location>
        <begin position="137"/>
        <end position="154"/>
    </location>
</feature>
<dbReference type="EMBL" id="LMYN01000043">
    <property type="protein sequence ID" value="KSA01786.1"/>
    <property type="molecule type" value="Genomic_DNA"/>
</dbReference>
<dbReference type="RefSeq" id="XP_015467888.1">
    <property type="nucleotide sequence ID" value="XM_015611297.1"/>
</dbReference>
<dbReference type="InterPro" id="IPR003347">
    <property type="entry name" value="JmjC_dom"/>
</dbReference>
<dbReference type="PANTHER" id="PTHR12461:SF100">
    <property type="entry name" value="JMJC DOMAIN-CONTAINING PROTEIN 4"/>
    <property type="match status" value="1"/>
</dbReference>
<reference evidence="3 4" key="1">
    <citation type="submission" date="2015-11" db="EMBL/GenBank/DDBJ databases">
        <title>The genome of Debaryomyces fabryi.</title>
        <authorList>
            <person name="Tafer H."/>
            <person name="Lopandic K."/>
        </authorList>
    </citation>
    <scope>NUCLEOTIDE SEQUENCE [LARGE SCALE GENOMIC DNA]</scope>
    <source>
        <strain evidence="3 4">CBS 789</strain>
    </source>
</reference>
<evidence type="ECO:0000313" key="4">
    <source>
        <dbReference type="Proteomes" id="UP000054251"/>
    </source>
</evidence>
<dbReference type="PROSITE" id="PS51184">
    <property type="entry name" value="JMJC"/>
    <property type="match status" value="1"/>
</dbReference>
<proteinExistence type="predicted"/>
<dbReference type="SUPFAM" id="SSF51197">
    <property type="entry name" value="Clavaminate synthase-like"/>
    <property type="match status" value="1"/>
</dbReference>
<evidence type="ECO:0000256" key="1">
    <source>
        <dbReference type="SAM" id="MobiDB-lite"/>
    </source>
</evidence>
<dbReference type="Gene3D" id="2.60.120.650">
    <property type="entry name" value="Cupin"/>
    <property type="match status" value="1"/>
</dbReference>
<protein>
    <recommendedName>
        <fullName evidence="2">JmjC domain-containing protein</fullName>
    </recommendedName>
</protein>